<dbReference type="PROSITE" id="PS00211">
    <property type="entry name" value="ABC_TRANSPORTER_1"/>
    <property type="match status" value="1"/>
</dbReference>
<gene>
    <name evidence="5" type="ORF">NEF87_003079</name>
</gene>
<dbReference type="PANTHER" id="PTHR24220">
    <property type="entry name" value="IMPORT ATP-BINDING PROTEIN"/>
    <property type="match status" value="1"/>
</dbReference>
<feature type="domain" description="ABC transporter" evidence="4">
    <location>
        <begin position="4"/>
        <end position="242"/>
    </location>
</feature>
<dbReference type="Proteomes" id="UP001208689">
    <property type="component" value="Chromosome"/>
</dbReference>
<dbReference type="Pfam" id="PF00005">
    <property type="entry name" value="ABC_tran"/>
    <property type="match status" value="1"/>
</dbReference>
<dbReference type="SUPFAM" id="SSF52540">
    <property type="entry name" value="P-loop containing nucleoside triphosphate hydrolases"/>
    <property type="match status" value="1"/>
</dbReference>
<dbReference type="InterPro" id="IPR027417">
    <property type="entry name" value="P-loop_NTPase"/>
</dbReference>
<keyword evidence="3 5" id="KW-0067">ATP-binding</keyword>
<evidence type="ECO:0000313" key="5">
    <source>
        <dbReference type="EMBL" id="UYP46794.1"/>
    </source>
</evidence>
<evidence type="ECO:0000259" key="4">
    <source>
        <dbReference type="PROSITE" id="PS50893"/>
    </source>
</evidence>
<evidence type="ECO:0000256" key="1">
    <source>
        <dbReference type="ARBA" id="ARBA00022448"/>
    </source>
</evidence>
<keyword evidence="2" id="KW-0547">Nucleotide-binding</keyword>
<evidence type="ECO:0000313" key="6">
    <source>
        <dbReference type="Proteomes" id="UP001208689"/>
    </source>
</evidence>
<dbReference type="PROSITE" id="PS50893">
    <property type="entry name" value="ABC_TRANSPORTER_2"/>
    <property type="match status" value="1"/>
</dbReference>
<organism evidence="5 6">
    <name type="scientific">Candidatus Lokiarchaeum ossiferum</name>
    <dbReference type="NCBI Taxonomy" id="2951803"/>
    <lineage>
        <taxon>Archaea</taxon>
        <taxon>Promethearchaeati</taxon>
        <taxon>Promethearchaeota</taxon>
        <taxon>Promethearchaeia</taxon>
        <taxon>Promethearchaeales</taxon>
        <taxon>Promethearchaeaceae</taxon>
        <taxon>Candidatus Lokiarchaeum</taxon>
    </lineage>
</organism>
<dbReference type="CDD" id="cd03255">
    <property type="entry name" value="ABC_MJ0796_LolCDE_FtsE"/>
    <property type="match status" value="1"/>
</dbReference>
<name>A0ABY6HTF0_9ARCH</name>
<protein>
    <submittedName>
        <fullName evidence="5">ABC transporter ATP-binding protein</fullName>
    </submittedName>
</protein>
<reference evidence="5" key="1">
    <citation type="submission" date="2022-09" db="EMBL/GenBank/DDBJ databases">
        <title>Actin cytoskeleton and complex cell architecture in an #Asgard archaeon.</title>
        <authorList>
            <person name="Ponce Toledo R.I."/>
            <person name="Schleper C."/>
            <person name="Rodrigues Oliveira T."/>
            <person name="Wollweber F."/>
            <person name="Xu J."/>
            <person name="Rittmann S."/>
            <person name="Klingl A."/>
            <person name="Pilhofer M."/>
        </authorList>
    </citation>
    <scope>NUCLEOTIDE SEQUENCE</scope>
    <source>
        <strain evidence="5">B-35</strain>
    </source>
</reference>
<accession>A0ABY6HTF0</accession>
<dbReference type="Gene3D" id="3.40.50.300">
    <property type="entry name" value="P-loop containing nucleotide triphosphate hydrolases"/>
    <property type="match status" value="1"/>
</dbReference>
<proteinExistence type="predicted"/>
<dbReference type="InterPro" id="IPR017911">
    <property type="entry name" value="MacB-like_ATP-bd"/>
</dbReference>
<sequence length="242" mass="27059">MAVIETINLKKFYSQGKISIQALAGVNAQINEGEFVAILGPSGSGKSTFLNMIGALDKPTEGVIKLSGKDISKMTKDELAEQRQRIGFVFQSYNLIERLNALENVELAMSIQKIPREERRLKSQKIMSDVGLADRSSHKPSELSGGQKQRVAIARALAQDPYFLLLDEPTGNVDTRTRDDIMNLINNLNSKFQTTIIIVTHDPIVAKYAHRTIYFLDGKISQDITVEEFETPKDLLHVEEKI</sequence>
<dbReference type="InterPro" id="IPR003593">
    <property type="entry name" value="AAA+_ATPase"/>
</dbReference>
<keyword evidence="6" id="KW-1185">Reference proteome</keyword>
<dbReference type="GO" id="GO:0005524">
    <property type="term" value="F:ATP binding"/>
    <property type="evidence" value="ECO:0007669"/>
    <property type="project" value="UniProtKB-KW"/>
</dbReference>
<dbReference type="PANTHER" id="PTHR24220:SF86">
    <property type="entry name" value="ABC TRANSPORTER ABCH.1"/>
    <property type="match status" value="1"/>
</dbReference>
<dbReference type="InterPro" id="IPR003439">
    <property type="entry name" value="ABC_transporter-like_ATP-bd"/>
</dbReference>
<keyword evidence="1" id="KW-0813">Transport</keyword>
<dbReference type="InterPro" id="IPR017871">
    <property type="entry name" value="ABC_transporter-like_CS"/>
</dbReference>
<evidence type="ECO:0000256" key="3">
    <source>
        <dbReference type="ARBA" id="ARBA00022840"/>
    </source>
</evidence>
<dbReference type="SMART" id="SM00382">
    <property type="entry name" value="AAA"/>
    <property type="match status" value="1"/>
</dbReference>
<dbReference type="EMBL" id="CP104013">
    <property type="protein sequence ID" value="UYP46794.1"/>
    <property type="molecule type" value="Genomic_DNA"/>
</dbReference>
<dbReference type="InterPro" id="IPR015854">
    <property type="entry name" value="ABC_transpr_LolD-like"/>
</dbReference>
<evidence type="ECO:0000256" key="2">
    <source>
        <dbReference type="ARBA" id="ARBA00022741"/>
    </source>
</evidence>